<dbReference type="STRING" id="1227077.SAMN04515668_0296"/>
<keyword evidence="1 10" id="KW-0808">Transferase</keyword>
<dbReference type="PANTHER" id="PTHR43675:SF8">
    <property type="entry name" value="ARSENITE METHYLTRANSFERASE"/>
    <property type="match status" value="1"/>
</dbReference>
<keyword evidence="11" id="KW-1185">Reference proteome</keyword>
<keyword evidence="10" id="KW-0489">Methyltransferase</keyword>
<dbReference type="RefSeq" id="WP_092668247.1">
    <property type="nucleotide sequence ID" value="NZ_FOXS01000001.1"/>
</dbReference>
<evidence type="ECO:0000256" key="7">
    <source>
        <dbReference type="ARBA" id="ARBA00047943"/>
    </source>
</evidence>
<dbReference type="Gene3D" id="3.40.50.150">
    <property type="entry name" value="Vaccinia Virus protein VP39"/>
    <property type="match status" value="1"/>
</dbReference>
<protein>
    <recommendedName>
        <fullName evidence="5">Arsenite methyltransferase</fullName>
        <ecNumber evidence="4">2.1.1.137</ecNumber>
    </recommendedName>
</protein>
<dbReference type="CDD" id="cd02440">
    <property type="entry name" value="AdoMet_MTases"/>
    <property type="match status" value="1"/>
</dbReference>
<evidence type="ECO:0000256" key="2">
    <source>
        <dbReference type="ARBA" id="ARBA00022691"/>
    </source>
</evidence>
<feature type="domain" description="Methyltransferase" evidence="9">
    <location>
        <begin position="65"/>
        <end position="215"/>
    </location>
</feature>
<dbReference type="OrthoDB" id="9770553at2"/>
<dbReference type="EMBL" id="FOXS01000001">
    <property type="protein sequence ID" value="SFP77365.1"/>
    <property type="molecule type" value="Genomic_DNA"/>
</dbReference>
<evidence type="ECO:0000256" key="8">
    <source>
        <dbReference type="ARBA" id="ARBA00048428"/>
    </source>
</evidence>
<dbReference type="InterPro" id="IPR029063">
    <property type="entry name" value="SAM-dependent_MTases_sf"/>
</dbReference>
<evidence type="ECO:0000256" key="1">
    <source>
        <dbReference type="ARBA" id="ARBA00022679"/>
    </source>
</evidence>
<dbReference type="Pfam" id="PF13847">
    <property type="entry name" value="Methyltransf_31"/>
    <property type="match status" value="1"/>
</dbReference>
<evidence type="ECO:0000313" key="11">
    <source>
        <dbReference type="Proteomes" id="UP000199029"/>
    </source>
</evidence>
<dbReference type="InterPro" id="IPR026669">
    <property type="entry name" value="Arsenite_MeTrfase-like"/>
</dbReference>
<comment type="catalytic activity">
    <reaction evidence="7">
        <text>arsenic triglutathione + 2 [thioredoxin]-dithiol + 2 S-adenosyl-L-methionine + H2O = dimethylarsinous acid + 2 [thioredoxin]-disulfide + 3 glutathione + 2 S-adenosyl-L-homocysteine + 2 H(+)</text>
        <dbReference type="Rhea" id="RHEA:69464"/>
        <dbReference type="Rhea" id="RHEA-COMP:10698"/>
        <dbReference type="Rhea" id="RHEA-COMP:10700"/>
        <dbReference type="ChEBI" id="CHEBI:15377"/>
        <dbReference type="ChEBI" id="CHEBI:15378"/>
        <dbReference type="ChEBI" id="CHEBI:23808"/>
        <dbReference type="ChEBI" id="CHEBI:29950"/>
        <dbReference type="ChEBI" id="CHEBI:50058"/>
        <dbReference type="ChEBI" id="CHEBI:57856"/>
        <dbReference type="ChEBI" id="CHEBI:57925"/>
        <dbReference type="ChEBI" id="CHEBI:59789"/>
        <dbReference type="ChEBI" id="CHEBI:183640"/>
        <dbReference type="EC" id="2.1.1.137"/>
    </reaction>
</comment>
<organism evidence="10 11">
    <name type="scientific">Hymenobacter arizonensis</name>
    <name type="common">Siccationidurans arizonensis</name>
    <dbReference type="NCBI Taxonomy" id="1227077"/>
    <lineage>
        <taxon>Bacteria</taxon>
        <taxon>Pseudomonadati</taxon>
        <taxon>Bacteroidota</taxon>
        <taxon>Cytophagia</taxon>
        <taxon>Cytophagales</taxon>
        <taxon>Hymenobacteraceae</taxon>
        <taxon>Hymenobacter</taxon>
    </lineage>
</organism>
<accession>A0A1I5T2V7</accession>
<gene>
    <name evidence="10" type="ORF">SAMN04515668_0296</name>
</gene>
<sequence>MPTTETHAQVQDYYGSQLQTSQDLLTNACCTDDIPLAHRRILAQLAPEVLDKYYGCGVCIPEAIEGCTVLDLGSGSGRDAYLLSKLVGESGHVIGVDMTEEQLDVARRNVDFHTEKFGYSQPNVEFRHGYIEDLQAAGLPDNSVDIVVSNCVLNLSTDKEATYREIFRVLKPGGELFIADVFADRRVPETLRQDPVLYGECLSGAMYSEDFRRLLLSLGVHDYRLFSSRRLTINNPEIEAKVGNIGFYSFTVRAFKLDLEDRCEDHGQVATYLGTVPGQPTQFVLDDHHTFETGRPMLVCGNTAAMLSETRYAPYFQVVGDKSKHFGLFDCGPAPATAKASGEASGSSCC</sequence>
<dbReference type="Gene3D" id="3.40.5.100">
    <property type="match status" value="1"/>
</dbReference>
<dbReference type="Proteomes" id="UP000199029">
    <property type="component" value="Unassembled WGS sequence"/>
</dbReference>
<dbReference type="AlphaFoldDB" id="A0A1I5T2V7"/>
<comment type="catalytic activity">
    <reaction evidence="8">
        <text>arsenic triglutathione + 3 [thioredoxin]-dithiol + 3 S-adenosyl-L-methionine = trimethylarsine + 3 [thioredoxin]-disulfide + 3 glutathione + 3 S-adenosyl-L-homocysteine + 3 H(+)</text>
        <dbReference type="Rhea" id="RHEA:69432"/>
        <dbReference type="Rhea" id="RHEA-COMP:10698"/>
        <dbReference type="Rhea" id="RHEA-COMP:10700"/>
        <dbReference type="ChEBI" id="CHEBI:15378"/>
        <dbReference type="ChEBI" id="CHEBI:27130"/>
        <dbReference type="ChEBI" id="CHEBI:29950"/>
        <dbReference type="ChEBI" id="CHEBI:50058"/>
        <dbReference type="ChEBI" id="CHEBI:57856"/>
        <dbReference type="ChEBI" id="CHEBI:57925"/>
        <dbReference type="ChEBI" id="CHEBI:59789"/>
        <dbReference type="ChEBI" id="CHEBI:183640"/>
        <dbReference type="EC" id="2.1.1.137"/>
    </reaction>
</comment>
<dbReference type="EC" id="2.1.1.137" evidence="4"/>
<dbReference type="SUPFAM" id="SSF53335">
    <property type="entry name" value="S-adenosyl-L-methionine-dependent methyltransferases"/>
    <property type="match status" value="1"/>
</dbReference>
<evidence type="ECO:0000313" key="10">
    <source>
        <dbReference type="EMBL" id="SFP77365.1"/>
    </source>
</evidence>
<evidence type="ECO:0000256" key="3">
    <source>
        <dbReference type="ARBA" id="ARBA00034487"/>
    </source>
</evidence>
<name>A0A1I5T2V7_HYMAR</name>
<evidence type="ECO:0000256" key="5">
    <source>
        <dbReference type="ARBA" id="ARBA00034545"/>
    </source>
</evidence>
<dbReference type="PANTHER" id="PTHR43675">
    <property type="entry name" value="ARSENITE METHYLTRANSFERASE"/>
    <property type="match status" value="1"/>
</dbReference>
<comment type="similarity">
    <text evidence="3">Belongs to the methyltransferase superfamily. Arsenite methyltransferase family.</text>
</comment>
<keyword evidence="2" id="KW-0949">S-adenosyl-L-methionine</keyword>
<dbReference type="GO" id="GO:0032259">
    <property type="term" value="P:methylation"/>
    <property type="evidence" value="ECO:0007669"/>
    <property type="project" value="UniProtKB-KW"/>
</dbReference>
<comment type="catalytic activity">
    <reaction evidence="6">
        <text>arsenic triglutathione + [thioredoxin]-dithiol + S-adenosyl-L-methionine + 2 H2O = methylarsonous acid + [thioredoxin]-disulfide + 3 glutathione + S-adenosyl-L-homocysteine + H(+)</text>
        <dbReference type="Rhea" id="RHEA:69460"/>
        <dbReference type="Rhea" id="RHEA-COMP:10698"/>
        <dbReference type="Rhea" id="RHEA-COMP:10700"/>
        <dbReference type="ChEBI" id="CHEBI:15377"/>
        <dbReference type="ChEBI" id="CHEBI:15378"/>
        <dbReference type="ChEBI" id="CHEBI:17826"/>
        <dbReference type="ChEBI" id="CHEBI:29950"/>
        <dbReference type="ChEBI" id="CHEBI:50058"/>
        <dbReference type="ChEBI" id="CHEBI:57856"/>
        <dbReference type="ChEBI" id="CHEBI:57925"/>
        <dbReference type="ChEBI" id="CHEBI:59789"/>
        <dbReference type="ChEBI" id="CHEBI:183640"/>
        <dbReference type="EC" id="2.1.1.137"/>
    </reaction>
</comment>
<dbReference type="InterPro" id="IPR025714">
    <property type="entry name" value="Methyltranfer_dom"/>
</dbReference>
<proteinExistence type="inferred from homology"/>
<evidence type="ECO:0000256" key="6">
    <source>
        <dbReference type="ARBA" id="ARBA00047941"/>
    </source>
</evidence>
<dbReference type="GO" id="GO:0030791">
    <property type="term" value="F:arsenite methyltransferase activity"/>
    <property type="evidence" value="ECO:0007669"/>
    <property type="project" value="UniProtKB-EC"/>
</dbReference>
<reference evidence="11" key="1">
    <citation type="submission" date="2016-10" db="EMBL/GenBank/DDBJ databases">
        <authorList>
            <person name="Varghese N."/>
            <person name="Submissions S."/>
        </authorList>
    </citation>
    <scope>NUCLEOTIDE SEQUENCE [LARGE SCALE GENOMIC DNA]</scope>
    <source>
        <strain evidence="11">OR362-8,ATCC BAA-1266,JCM 13504</strain>
    </source>
</reference>
<evidence type="ECO:0000256" key="4">
    <source>
        <dbReference type="ARBA" id="ARBA00034521"/>
    </source>
</evidence>
<evidence type="ECO:0000259" key="9">
    <source>
        <dbReference type="Pfam" id="PF13847"/>
    </source>
</evidence>